<feature type="transmembrane region" description="Helical" evidence="6">
    <location>
        <begin position="253"/>
        <end position="271"/>
    </location>
</feature>
<dbReference type="PANTHER" id="PTHR32322:SF2">
    <property type="entry name" value="EAMA DOMAIN-CONTAINING PROTEIN"/>
    <property type="match status" value="1"/>
</dbReference>
<dbReference type="InterPro" id="IPR037185">
    <property type="entry name" value="EmrE-like"/>
</dbReference>
<comment type="caution">
    <text evidence="8">The sequence shown here is derived from an EMBL/GenBank/DDBJ whole genome shotgun (WGS) entry which is preliminary data.</text>
</comment>
<feature type="transmembrane region" description="Helical" evidence="6">
    <location>
        <begin position="106"/>
        <end position="125"/>
    </location>
</feature>
<evidence type="ECO:0000256" key="3">
    <source>
        <dbReference type="ARBA" id="ARBA00022692"/>
    </source>
</evidence>
<evidence type="ECO:0000256" key="4">
    <source>
        <dbReference type="ARBA" id="ARBA00022989"/>
    </source>
</evidence>
<proteinExistence type="inferred from homology"/>
<accession>A0ABT7MBL1</accession>
<feature type="transmembrane region" description="Helical" evidence="6">
    <location>
        <begin position="132"/>
        <end position="149"/>
    </location>
</feature>
<dbReference type="InterPro" id="IPR050638">
    <property type="entry name" value="AA-Vitamin_Transporters"/>
</dbReference>
<sequence length="317" mass="33048">MAVRHTWWRGSTDLTWLVALGAALWGTDALLRAPLAGGLPAASIVFWEHLIIVVVLVPWLPRAWRAFRAMAPRARMAMAVIGAGSSALATVLFTEALVLGDPITPLVLQKIQPLVAALGAAWLLGERLRRGYWTYAVPALVGAWLLAFADPLDVHVQAVVAALLAAGAAVLWAAGTVLGRYVGRSGTSPWDITVLRFAVGLPASLVVLLVSGGPVAVSVGQLPPLVALALVPGLLGLALYYPGLRRTPAARATLAELAFPVTATILGVTLLGGTLTATQVLGLVVVAVSVTALGLRERSRRPVVTGEGAAEPVRARR</sequence>
<dbReference type="Proteomes" id="UP001231924">
    <property type="component" value="Unassembled WGS sequence"/>
</dbReference>
<evidence type="ECO:0000256" key="2">
    <source>
        <dbReference type="ARBA" id="ARBA00007362"/>
    </source>
</evidence>
<dbReference type="SUPFAM" id="SSF103481">
    <property type="entry name" value="Multidrug resistance efflux transporter EmrE"/>
    <property type="match status" value="2"/>
</dbReference>
<feature type="domain" description="EamA" evidence="7">
    <location>
        <begin position="17"/>
        <end position="147"/>
    </location>
</feature>
<feature type="transmembrane region" description="Helical" evidence="6">
    <location>
        <begin position="194"/>
        <end position="216"/>
    </location>
</feature>
<keyword evidence="9" id="KW-1185">Reference proteome</keyword>
<dbReference type="PANTHER" id="PTHR32322">
    <property type="entry name" value="INNER MEMBRANE TRANSPORTER"/>
    <property type="match status" value="1"/>
</dbReference>
<reference evidence="8 9" key="1">
    <citation type="submission" date="2023-06" db="EMBL/GenBank/DDBJ databases">
        <title>Actinomycetospora Odt1-22.</title>
        <authorList>
            <person name="Supong K."/>
        </authorList>
    </citation>
    <scope>NUCLEOTIDE SEQUENCE [LARGE SCALE GENOMIC DNA]</scope>
    <source>
        <strain evidence="8 9">Odt1-22</strain>
    </source>
</reference>
<evidence type="ECO:0000259" key="7">
    <source>
        <dbReference type="Pfam" id="PF00892"/>
    </source>
</evidence>
<evidence type="ECO:0000313" key="9">
    <source>
        <dbReference type="Proteomes" id="UP001231924"/>
    </source>
</evidence>
<keyword evidence="3 6" id="KW-0812">Transmembrane</keyword>
<evidence type="ECO:0000256" key="5">
    <source>
        <dbReference type="ARBA" id="ARBA00023136"/>
    </source>
</evidence>
<feature type="domain" description="EamA" evidence="7">
    <location>
        <begin position="161"/>
        <end position="291"/>
    </location>
</feature>
<feature type="transmembrane region" description="Helical" evidence="6">
    <location>
        <begin position="277"/>
        <end position="295"/>
    </location>
</feature>
<feature type="transmembrane region" description="Helical" evidence="6">
    <location>
        <begin position="155"/>
        <end position="182"/>
    </location>
</feature>
<evidence type="ECO:0000313" key="8">
    <source>
        <dbReference type="EMBL" id="MDL5158055.1"/>
    </source>
</evidence>
<dbReference type="EMBL" id="JASVWF010000004">
    <property type="protein sequence ID" value="MDL5158055.1"/>
    <property type="molecule type" value="Genomic_DNA"/>
</dbReference>
<comment type="subcellular location">
    <subcellularLocation>
        <location evidence="1">Membrane</location>
        <topology evidence="1">Multi-pass membrane protein</topology>
    </subcellularLocation>
</comment>
<dbReference type="RefSeq" id="WP_286054556.1">
    <property type="nucleotide sequence ID" value="NZ_JASVWF010000004.1"/>
</dbReference>
<name>A0ABT7MBL1_9PSEU</name>
<keyword evidence="4 6" id="KW-1133">Transmembrane helix</keyword>
<comment type="similarity">
    <text evidence="2">Belongs to the EamA transporter family.</text>
</comment>
<dbReference type="InterPro" id="IPR000620">
    <property type="entry name" value="EamA_dom"/>
</dbReference>
<evidence type="ECO:0000256" key="6">
    <source>
        <dbReference type="SAM" id="Phobius"/>
    </source>
</evidence>
<keyword evidence="5 6" id="KW-0472">Membrane</keyword>
<feature type="transmembrane region" description="Helical" evidence="6">
    <location>
        <begin position="39"/>
        <end position="60"/>
    </location>
</feature>
<organism evidence="8 9">
    <name type="scientific">Actinomycetospora termitidis</name>
    <dbReference type="NCBI Taxonomy" id="3053470"/>
    <lineage>
        <taxon>Bacteria</taxon>
        <taxon>Bacillati</taxon>
        <taxon>Actinomycetota</taxon>
        <taxon>Actinomycetes</taxon>
        <taxon>Pseudonocardiales</taxon>
        <taxon>Pseudonocardiaceae</taxon>
        <taxon>Actinomycetospora</taxon>
    </lineage>
</organism>
<feature type="transmembrane region" description="Helical" evidence="6">
    <location>
        <begin position="222"/>
        <end position="241"/>
    </location>
</feature>
<feature type="transmembrane region" description="Helical" evidence="6">
    <location>
        <begin position="80"/>
        <end position="100"/>
    </location>
</feature>
<evidence type="ECO:0000256" key="1">
    <source>
        <dbReference type="ARBA" id="ARBA00004141"/>
    </source>
</evidence>
<dbReference type="Pfam" id="PF00892">
    <property type="entry name" value="EamA"/>
    <property type="match status" value="2"/>
</dbReference>
<gene>
    <name evidence="8" type="ORF">QRT03_18950</name>
</gene>
<protein>
    <submittedName>
        <fullName evidence="8">DMT family transporter</fullName>
    </submittedName>
</protein>